<protein>
    <submittedName>
        <fullName evidence="2">NAD(P)-dependent dehydrogenase (Short-subunit alcohol dehydrogenase family)</fullName>
    </submittedName>
</protein>
<dbReference type="EMBL" id="JACCBU010000001">
    <property type="protein sequence ID" value="NYE70216.1"/>
    <property type="molecule type" value="Genomic_DNA"/>
</dbReference>
<dbReference type="Pfam" id="PF13460">
    <property type="entry name" value="NAD_binding_10"/>
    <property type="match status" value="1"/>
</dbReference>
<gene>
    <name evidence="2" type="ORF">BKA15_001545</name>
</gene>
<dbReference type="InterPro" id="IPR036291">
    <property type="entry name" value="NAD(P)-bd_dom_sf"/>
</dbReference>
<dbReference type="AlphaFoldDB" id="A0A7Y9LBW1"/>
<evidence type="ECO:0000259" key="1">
    <source>
        <dbReference type="Pfam" id="PF13460"/>
    </source>
</evidence>
<dbReference type="Gene3D" id="3.40.50.720">
    <property type="entry name" value="NAD(P)-binding Rossmann-like Domain"/>
    <property type="match status" value="1"/>
</dbReference>
<organism evidence="2 3">
    <name type="scientific">Microlunatus parietis</name>
    <dbReference type="NCBI Taxonomy" id="682979"/>
    <lineage>
        <taxon>Bacteria</taxon>
        <taxon>Bacillati</taxon>
        <taxon>Actinomycetota</taxon>
        <taxon>Actinomycetes</taxon>
        <taxon>Propionibacteriales</taxon>
        <taxon>Propionibacteriaceae</taxon>
        <taxon>Microlunatus</taxon>
    </lineage>
</organism>
<evidence type="ECO:0000313" key="2">
    <source>
        <dbReference type="EMBL" id="NYE70216.1"/>
    </source>
</evidence>
<dbReference type="GO" id="GO:0042602">
    <property type="term" value="F:riboflavin reductase (NADPH) activity"/>
    <property type="evidence" value="ECO:0007669"/>
    <property type="project" value="TreeGrafter"/>
</dbReference>
<evidence type="ECO:0000313" key="3">
    <source>
        <dbReference type="Proteomes" id="UP000569914"/>
    </source>
</evidence>
<keyword evidence="3" id="KW-1185">Reference proteome</keyword>
<reference evidence="2 3" key="1">
    <citation type="submission" date="2020-07" db="EMBL/GenBank/DDBJ databases">
        <title>Sequencing the genomes of 1000 actinobacteria strains.</title>
        <authorList>
            <person name="Klenk H.-P."/>
        </authorList>
    </citation>
    <scope>NUCLEOTIDE SEQUENCE [LARGE SCALE GENOMIC DNA]</scope>
    <source>
        <strain evidence="2 3">DSM 22083</strain>
    </source>
</reference>
<name>A0A7Y9LBW1_9ACTN</name>
<dbReference type="GO" id="GO:0004074">
    <property type="term" value="F:biliverdin reductase [NAD(P)H] activity"/>
    <property type="evidence" value="ECO:0007669"/>
    <property type="project" value="TreeGrafter"/>
</dbReference>
<dbReference type="RefSeq" id="WP_179749512.1">
    <property type="nucleotide sequence ID" value="NZ_JACCBU010000001.1"/>
</dbReference>
<dbReference type="Proteomes" id="UP000569914">
    <property type="component" value="Unassembled WGS sequence"/>
</dbReference>
<feature type="domain" description="NAD(P)-binding" evidence="1">
    <location>
        <begin position="8"/>
        <end position="210"/>
    </location>
</feature>
<sequence length="221" mass="22801">MKLTIVAATGGVGRQVLEQAFAAGHDVTAVVRNPAGLTRSVRAVVADLATPDPATLESAVAGADAVLSGLGPRSSAEHGIVSRGTAAIVAAMEATGVRRIVAVSVAGVGTIPTPGRPNPPKRDLGAGFFVRYVISPLANRVLGKHYADVAQMEDILRRSALDWTAVGLPVLTDKPPTGSFRTAYGQSVRRGLRISRADAAAFMLHAVNQPGTYGQSIAIAY</sequence>
<proteinExistence type="predicted"/>
<comment type="caution">
    <text evidence="2">The sequence shown here is derived from an EMBL/GenBank/DDBJ whole genome shotgun (WGS) entry which is preliminary data.</text>
</comment>
<dbReference type="PANTHER" id="PTHR43355:SF2">
    <property type="entry name" value="FLAVIN REDUCTASE (NADPH)"/>
    <property type="match status" value="1"/>
</dbReference>
<dbReference type="PANTHER" id="PTHR43355">
    <property type="entry name" value="FLAVIN REDUCTASE (NADPH)"/>
    <property type="match status" value="1"/>
</dbReference>
<dbReference type="InterPro" id="IPR016040">
    <property type="entry name" value="NAD(P)-bd_dom"/>
</dbReference>
<dbReference type="SUPFAM" id="SSF51735">
    <property type="entry name" value="NAD(P)-binding Rossmann-fold domains"/>
    <property type="match status" value="1"/>
</dbReference>
<accession>A0A7Y9LBW1</accession>
<dbReference type="InterPro" id="IPR051606">
    <property type="entry name" value="Polyketide_Oxido-like"/>
</dbReference>